<name>A0ABT2YJZ0_9BURK</name>
<comment type="caution">
    <text evidence="1">The sequence shown here is derived from an EMBL/GenBank/DDBJ whole genome shotgun (WGS) entry which is preliminary data.</text>
</comment>
<dbReference type="EMBL" id="JAJIRN010000009">
    <property type="protein sequence ID" value="MCV2370363.1"/>
    <property type="molecule type" value="Genomic_DNA"/>
</dbReference>
<dbReference type="InterPro" id="IPR007410">
    <property type="entry name" value="LpqE-like"/>
</dbReference>
<evidence type="ECO:0000313" key="1">
    <source>
        <dbReference type="EMBL" id="MCV2370363.1"/>
    </source>
</evidence>
<dbReference type="Gene3D" id="2.60.40.1890">
    <property type="entry name" value="PCu(A)C copper chaperone"/>
    <property type="match status" value="1"/>
</dbReference>
<protein>
    <submittedName>
        <fullName evidence="1">Copper chaperone PCu(A)C</fullName>
    </submittedName>
</protein>
<organism evidence="1 2">
    <name type="scientific">Roseateles oligotrophus</name>
    <dbReference type="NCBI Taxonomy" id="1769250"/>
    <lineage>
        <taxon>Bacteria</taxon>
        <taxon>Pseudomonadati</taxon>
        <taxon>Pseudomonadota</taxon>
        <taxon>Betaproteobacteria</taxon>
        <taxon>Burkholderiales</taxon>
        <taxon>Sphaerotilaceae</taxon>
        <taxon>Roseateles</taxon>
    </lineage>
</organism>
<dbReference type="InterPro" id="IPR058248">
    <property type="entry name" value="Lxx211020-like"/>
</dbReference>
<keyword evidence="2" id="KW-1185">Reference proteome</keyword>
<dbReference type="PANTHER" id="PTHR36302:SF1">
    <property type="entry name" value="COPPER CHAPERONE PCU(A)C"/>
    <property type="match status" value="1"/>
</dbReference>
<proteinExistence type="predicted"/>
<gene>
    <name evidence="1" type="ORF">LNV07_19970</name>
</gene>
<dbReference type="SUPFAM" id="SSF110087">
    <property type="entry name" value="DR1885-like metal-binding protein"/>
    <property type="match status" value="1"/>
</dbReference>
<dbReference type="Proteomes" id="UP001209701">
    <property type="component" value="Unassembled WGS sequence"/>
</dbReference>
<dbReference type="InterPro" id="IPR036182">
    <property type="entry name" value="PCuAC_sf"/>
</dbReference>
<reference evidence="1 2" key="1">
    <citation type="submission" date="2021-11" db="EMBL/GenBank/DDBJ databases">
        <authorList>
            <person name="Liang Q."/>
            <person name="Mou H."/>
            <person name="Liu Z."/>
        </authorList>
    </citation>
    <scope>NUCLEOTIDE SEQUENCE [LARGE SCALE GENOMIC DNA]</scope>
    <source>
        <strain evidence="1 2">CHU3</strain>
    </source>
</reference>
<accession>A0ABT2YJZ0</accession>
<dbReference type="PANTHER" id="PTHR36302">
    <property type="entry name" value="BLR7088 PROTEIN"/>
    <property type="match status" value="1"/>
</dbReference>
<evidence type="ECO:0000313" key="2">
    <source>
        <dbReference type="Proteomes" id="UP001209701"/>
    </source>
</evidence>
<sequence length="146" mass="15767">MTQLIDRRFLLRAAMVGGLGACLADVRACEFFCSTLRVTHPWTRASAPGASTAIISMKFDEVREDERLIGLETPVAARAEIGGAGAGRELNFLIPAGQDTQLSEAGTFIRLIGLKHPLESGRSYPLTLIFEKGGRIEADLSVDFDS</sequence>
<dbReference type="RefSeq" id="WP_263572949.1">
    <property type="nucleotide sequence ID" value="NZ_JAJIRN010000009.1"/>
</dbReference>
<dbReference type="Pfam" id="PF04314">
    <property type="entry name" value="PCuAC"/>
    <property type="match status" value="1"/>
</dbReference>